<keyword evidence="17" id="KW-1185">Reference proteome</keyword>
<accession>A0A6J3JRN6</accession>
<dbReference type="GO" id="GO:0006357">
    <property type="term" value="P:regulation of transcription by RNA polymerase II"/>
    <property type="evidence" value="ECO:0007669"/>
    <property type="project" value="TreeGrafter"/>
</dbReference>
<dbReference type="GO" id="GO:0005737">
    <property type="term" value="C:cytoplasm"/>
    <property type="evidence" value="ECO:0007669"/>
    <property type="project" value="UniProtKB-SubCell"/>
</dbReference>
<comment type="similarity">
    <text evidence="3">Belongs to the CAMTA family.</text>
</comment>
<evidence type="ECO:0000256" key="6">
    <source>
        <dbReference type="ARBA" id="ARBA00023015"/>
    </source>
</evidence>
<dbReference type="GO" id="GO:0005634">
    <property type="term" value="C:nucleus"/>
    <property type="evidence" value="ECO:0007669"/>
    <property type="project" value="UniProtKB-SubCell"/>
</dbReference>
<keyword evidence="6" id="KW-0805">Transcription regulation</keyword>
<evidence type="ECO:0000256" key="12">
    <source>
        <dbReference type="ARBA" id="ARBA00055757"/>
    </source>
</evidence>
<evidence type="ECO:0000256" key="10">
    <source>
        <dbReference type="ARBA" id="ARBA00023242"/>
    </source>
</evidence>
<evidence type="ECO:0000256" key="5">
    <source>
        <dbReference type="ARBA" id="ARBA00022737"/>
    </source>
</evidence>
<evidence type="ECO:0000313" key="18">
    <source>
        <dbReference type="RefSeq" id="XP_032157008.1"/>
    </source>
</evidence>
<dbReference type="SUPFAM" id="SSF81296">
    <property type="entry name" value="E set domains"/>
    <property type="match status" value="1"/>
</dbReference>
<dbReference type="InterPro" id="IPR013783">
    <property type="entry name" value="Ig-like_fold"/>
</dbReference>
<dbReference type="GeneID" id="116566574"/>
<sequence>MWRAEGKWLPKTSRKSVSQSVFCGTSTYCVLNTVPPIEDDHGNSNSSHVKIFLPKKLLECLPKCSSLPKERHRWNTNEEIAAYLITFEKHEEWLTTSPKTRPQNGSMILYNRKKVKYRKDGYCWKKRKDGKTTREDHMKLKVQGVECLYGCYVHSSIIPTFHRRCYWLLQNPDIVLVHYLNVPAIEDCGKPCGPILCSINTDKKEWAKWTKEELIGQLKPMFHGIKWTCSNGNSSSGFSVEQLVQQILDSHQTKPQPRTHNCLCTGSLGAGSSVHHKCNSAKHRIISPKVEPRTGGYGSHSEVQHNDVSEGKHEHSHSKGSSREKRNGKVAKPVLLHQSSTEVSSTNQVEVPDTTQSSPVSISSGLNSDPDMVDSPVVTGVSSMAVASVMGSLSQSATVFMSEVTNEAVYTMSPTTGPNHHLLSPDASQGLVLAVSSDGHKFAFPTTGSSESLSMLPTNVSEELVLSTTLDGSRKIPETTMNFDPDCFLNNPKQGQTYGGGGLKAEMVSSNIRHSPPGERSFSFTTVLTKEIKTEDTSFEQQMAKEAYSSSAAAAAASSLTLTAGSSLLPSGGGLSPSTTLEQMDFSAIDSNKDYTSSFSQTGHSPHIHQTPSPSFFLQDASKPLPVEQNAHSSLSDSGGTFVMPTVKTEASSQTSSCSGHVETRIESTSSLHLMQFQANFQAMTAEGEVTMETSQAAEGSEVLLKSGELQACSSEHYLQPETNGVIRSAGGVPILPGNVVQGLYPVAQPGIGNASNMELSLDHFDVSFSNQFSDLINDFISVEGGSSTIYGHQLVSGDSTALSQSEDGARAPFTQAEMCLPCCSPQQASLQLSSSEGGASTMAYMHVAEVVSAASAQGTLGMLQQSGRVFMVTDYSPEWSYPEGGVKVLITGPWQEASSNYSCLFDQISVPASLIQPGVLRCYCPAHDTGLVTLQVAFNNQIISNSVVFEYKARALPTLPSSQHDWLSLDDNQFRMSILERLEQMERRMAEMTGSQQHKQASGGGSSGGGSGSGNGGSQAQCASGPGALGSCFESRVVVVCEKMMSRACWAKSKHLIHSKTFRGMTLLHLAAAQGYATLIQTLIKWRTKHADSIDLELEVDPLNVDHFSCTPLMWACALGHLEAAVVLYKWDRRAISIPDSLGRLPLGIARSRGHVKLAECLEHLQRDEQAQLGQNPRIHCPASEEPSTESWMAQWHSEAISSPEIPKGVTVIASTNPVQVTGNPKGTNVGKEAAPSQVRPREPMSVLMMANRELGSYRDSAEHEECSQPMDDIQVNMMTLAEHIIEATPDRIKQESFVPMESSGLERTDPATISSTMSWLASYLADADCLPNAAQIRSAYNEPLTPSSNTSLSPVGSPVSEIAFEKPNLPSAADWSEFLSASTSEKVENEFAQLTLSDHEQRELYEAARLVQTAFRKYKGRPLREQQEVAAAVIQRCYRKYKQYALYRKMTQAAILIQSKFRSYYEQKKFQQSRRAAVLIQKYYRSYKKCGKRRQARRTAVIVQQKLRSSLLTKKQDQAARKIMRFLRRCRHRVKELKKAKELEDIQQHPLAM</sequence>
<dbReference type="InterPro" id="IPR014756">
    <property type="entry name" value="Ig_E-set"/>
</dbReference>
<keyword evidence="8" id="KW-0010">Activator</keyword>
<dbReference type="Gene3D" id="1.20.5.190">
    <property type="match status" value="1"/>
</dbReference>
<feature type="compositionally biased region" description="Basic and acidic residues" evidence="15">
    <location>
        <begin position="302"/>
        <end position="313"/>
    </location>
</feature>
<keyword evidence="7 14" id="KW-0040">ANK repeat</keyword>
<feature type="repeat" description="ANK" evidence="14">
    <location>
        <begin position="1064"/>
        <end position="1086"/>
    </location>
</feature>
<evidence type="ECO:0000256" key="11">
    <source>
        <dbReference type="ARBA" id="ARBA00029480"/>
    </source>
</evidence>
<dbReference type="InterPro" id="IPR000048">
    <property type="entry name" value="IQ_motif_EF-hand-BS"/>
</dbReference>
<evidence type="ECO:0000256" key="8">
    <source>
        <dbReference type="ARBA" id="ARBA00023159"/>
    </source>
</evidence>
<protein>
    <recommendedName>
        <fullName evidence="13">Calmodulin-binding transcription activator 1</fullName>
    </recommendedName>
</protein>
<evidence type="ECO:0000259" key="16">
    <source>
        <dbReference type="PROSITE" id="PS51437"/>
    </source>
</evidence>
<feature type="region of interest" description="Disordered" evidence="15">
    <location>
        <begin position="283"/>
        <end position="375"/>
    </location>
</feature>
<dbReference type="PROSITE" id="PS50297">
    <property type="entry name" value="ANK_REP_REGION"/>
    <property type="match status" value="1"/>
</dbReference>
<dbReference type="PANTHER" id="PTHR23335:SF11">
    <property type="entry name" value="CALMODULIN-BINDING TRANSCRIPTION ACTIVATOR 1"/>
    <property type="match status" value="1"/>
</dbReference>
<proteinExistence type="inferred from homology"/>
<comment type="subcellular location">
    <subcellularLocation>
        <location evidence="2">Cytoplasm</location>
    </subcellularLocation>
    <subcellularLocation>
        <location evidence="1">Nucleus</location>
    </subcellularLocation>
</comment>
<keyword evidence="10" id="KW-0539">Nucleus</keyword>
<feature type="compositionally biased region" description="Gly residues" evidence="15">
    <location>
        <begin position="1003"/>
        <end position="1018"/>
    </location>
</feature>
<feature type="compositionally biased region" description="Polar residues" evidence="15">
    <location>
        <begin position="596"/>
        <end position="616"/>
    </location>
</feature>
<dbReference type="PROSITE" id="PS50096">
    <property type="entry name" value="IQ"/>
    <property type="match status" value="1"/>
</dbReference>
<evidence type="ECO:0000256" key="15">
    <source>
        <dbReference type="SAM" id="MobiDB-lite"/>
    </source>
</evidence>
<feature type="region of interest" description="Disordered" evidence="15">
    <location>
        <begin position="596"/>
        <end position="620"/>
    </location>
</feature>
<dbReference type="InterPro" id="IPR002110">
    <property type="entry name" value="Ankyrin_rpt"/>
</dbReference>
<evidence type="ECO:0000256" key="14">
    <source>
        <dbReference type="PROSITE-ProRule" id="PRU00023"/>
    </source>
</evidence>
<dbReference type="GO" id="GO:0003712">
    <property type="term" value="F:transcription coregulator activity"/>
    <property type="evidence" value="ECO:0007669"/>
    <property type="project" value="TreeGrafter"/>
</dbReference>
<name>A0A6J3JRN6_SAPAP</name>
<organism evidence="17 18">
    <name type="scientific">Sapajus apella</name>
    <name type="common">Brown-capped capuchin</name>
    <name type="synonym">Cebus apella</name>
    <dbReference type="NCBI Taxonomy" id="9515"/>
    <lineage>
        <taxon>Eukaryota</taxon>
        <taxon>Metazoa</taxon>
        <taxon>Chordata</taxon>
        <taxon>Craniata</taxon>
        <taxon>Vertebrata</taxon>
        <taxon>Euteleostomi</taxon>
        <taxon>Mammalia</taxon>
        <taxon>Eutheria</taxon>
        <taxon>Euarchontoglires</taxon>
        <taxon>Primates</taxon>
        <taxon>Haplorrhini</taxon>
        <taxon>Platyrrhini</taxon>
        <taxon>Cebidae</taxon>
        <taxon>Cebinae</taxon>
        <taxon>Sapajus</taxon>
    </lineage>
</organism>
<feature type="domain" description="CG-1" evidence="16">
    <location>
        <begin position="63"/>
        <end position="188"/>
    </location>
</feature>
<dbReference type="PANTHER" id="PTHR23335">
    <property type="entry name" value="CALMODULIN-BINDING TRANSCRIPTION ACTIVATOR CAMTA"/>
    <property type="match status" value="1"/>
</dbReference>
<evidence type="ECO:0000313" key="17">
    <source>
        <dbReference type="Proteomes" id="UP000504640"/>
    </source>
</evidence>
<gene>
    <name evidence="18" type="primary">CAMTA1</name>
</gene>
<dbReference type="Pfam" id="PF03859">
    <property type="entry name" value="CG-1"/>
    <property type="match status" value="1"/>
</dbReference>
<evidence type="ECO:0000256" key="3">
    <source>
        <dbReference type="ARBA" id="ARBA00008267"/>
    </source>
</evidence>
<keyword evidence="9" id="KW-0804">Transcription</keyword>
<dbReference type="InterPro" id="IPR036770">
    <property type="entry name" value="Ankyrin_rpt-contain_sf"/>
</dbReference>
<dbReference type="CDD" id="cd23767">
    <property type="entry name" value="IQCD"/>
    <property type="match status" value="1"/>
</dbReference>
<feature type="region of interest" description="Disordered" evidence="15">
    <location>
        <begin position="1220"/>
        <end position="1241"/>
    </location>
</feature>
<evidence type="ECO:0000256" key="7">
    <source>
        <dbReference type="ARBA" id="ARBA00023043"/>
    </source>
</evidence>
<comment type="function">
    <text evidence="12">Transcriptional activator.</text>
</comment>
<feature type="compositionally biased region" description="Polar residues" evidence="15">
    <location>
        <begin position="337"/>
        <end position="367"/>
    </location>
</feature>
<dbReference type="FunFam" id="1.20.5.190:FF:000038">
    <property type="entry name" value="calmodulin-binding transcription activator 1 isoform X2"/>
    <property type="match status" value="1"/>
</dbReference>
<feature type="region of interest" description="Disordered" evidence="15">
    <location>
        <begin position="990"/>
        <end position="1021"/>
    </location>
</feature>
<comment type="subunit">
    <text evidence="11">May interact with calmodulin.</text>
</comment>
<dbReference type="PROSITE" id="PS50088">
    <property type="entry name" value="ANK_REPEAT"/>
    <property type="match status" value="1"/>
</dbReference>
<dbReference type="GO" id="GO:0003690">
    <property type="term" value="F:double-stranded DNA binding"/>
    <property type="evidence" value="ECO:0007669"/>
    <property type="project" value="TreeGrafter"/>
</dbReference>
<dbReference type="PROSITE" id="PS51437">
    <property type="entry name" value="CG_1"/>
    <property type="match status" value="1"/>
</dbReference>
<keyword evidence="5" id="KW-0677">Repeat</keyword>
<dbReference type="Gene3D" id="2.60.40.10">
    <property type="entry name" value="Immunoglobulins"/>
    <property type="match status" value="1"/>
</dbReference>
<dbReference type="RefSeq" id="XP_032157008.1">
    <property type="nucleotide sequence ID" value="XM_032301117.1"/>
</dbReference>
<evidence type="ECO:0000256" key="13">
    <source>
        <dbReference type="ARBA" id="ARBA00071877"/>
    </source>
</evidence>
<dbReference type="InterPro" id="IPR005559">
    <property type="entry name" value="CG-1_dom"/>
</dbReference>
<dbReference type="InterPro" id="IPR027417">
    <property type="entry name" value="P-loop_NTPase"/>
</dbReference>
<dbReference type="Gene3D" id="1.25.40.20">
    <property type="entry name" value="Ankyrin repeat-containing domain"/>
    <property type="match status" value="1"/>
</dbReference>
<evidence type="ECO:0000256" key="1">
    <source>
        <dbReference type="ARBA" id="ARBA00004123"/>
    </source>
</evidence>
<dbReference type="FunFam" id="1.25.40.20:FF:000165">
    <property type="entry name" value="calmodulin-binding transcription activator 1 isoform X2"/>
    <property type="match status" value="1"/>
</dbReference>
<dbReference type="Proteomes" id="UP000504640">
    <property type="component" value="Unplaced"/>
</dbReference>
<evidence type="ECO:0000256" key="4">
    <source>
        <dbReference type="ARBA" id="ARBA00022490"/>
    </source>
</evidence>
<dbReference type="CTD" id="23261"/>
<dbReference type="Pfam" id="PF00612">
    <property type="entry name" value="IQ"/>
    <property type="match status" value="1"/>
</dbReference>
<dbReference type="Pfam" id="PF12796">
    <property type="entry name" value="Ank_2"/>
    <property type="match status" value="1"/>
</dbReference>
<dbReference type="SUPFAM" id="SSF52540">
    <property type="entry name" value="P-loop containing nucleoside triphosphate hydrolases"/>
    <property type="match status" value="1"/>
</dbReference>
<dbReference type="SMART" id="SM01076">
    <property type="entry name" value="CG-1"/>
    <property type="match status" value="1"/>
</dbReference>
<reference evidence="18" key="1">
    <citation type="submission" date="2025-08" db="UniProtKB">
        <authorList>
            <consortium name="RefSeq"/>
        </authorList>
    </citation>
    <scope>IDENTIFICATION</scope>
    <source>
        <tissue evidence="18">Blood</tissue>
    </source>
</reference>
<dbReference type="Pfam" id="PF01833">
    <property type="entry name" value="TIG"/>
    <property type="match status" value="1"/>
</dbReference>
<dbReference type="SUPFAM" id="SSF48403">
    <property type="entry name" value="Ankyrin repeat"/>
    <property type="match status" value="1"/>
</dbReference>
<dbReference type="InterPro" id="IPR002909">
    <property type="entry name" value="IPT_dom"/>
</dbReference>
<dbReference type="FunFam" id="2.60.40.10:FF:000089">
    <property type="entry name" value="calmodulin-binding transcription activator 2 isoform X1"/>
    <property type="match status" value="1"/>
</dbReference>
<keyword evidence="4" id="KW-0963">Cytoplasm</keyword>
<evidence type="ECO:0000256" key="9">
    <source>
        <dbReference type="ARBA" id="ARBA00023163"/>
    </source>
</evidence>
<evidence type="ECO:0000256" key="2">
    <source>
        <dbReference type="ARBA" id="ARBA00004496"/>
    </source>
</evidence>